<comment type="caution">
    <text evidence="2">The sequence shown here is derived from an EMBL/GenBank/DDBJ whole genome shotgun (WGS) entry which is preliminary data.</text>
</comment>
<evidence type="ECO:0000256" key="1">
    <source>
        <dbReference type="SAM" id="Phobius"/>
    </source>
</evidence>
<evidence type="ECO:0000313" key="2">
    <source>
        <dbReference type="EMBL" id="KYD06884.1"/>
    </source>
</evidence>
<proteinExistence type="predicted"/>
<dbReference type="EMBL" id="LQYS01000123">
    <property type="protein sequence ID" value="KYD06884.1"/>
    <property type="molecule type" value="Genomic_DNA"/>
</dbReference>
<dbReference type="AlphaFoldDB" id="A0A150L3M8"/>
<organism evidence="2 3">
    <name type="scientific">Saccharococcus caldoxylosilyticus</name>
    <dbReference type="NCBI Taxonomy" id="81408"/>
    <lineage>
        <taxon>Bacteria</taxon>
        <taxon>Bacillati</taxon>
        <taxon>Bacillota</taxon>
        <taxon>Bacilli</taxon>
        <taxon>Bacillales</taxon>
        <taxon>Anoxybacillaceae</taxon>
        <taxon>Saccharococcus</taxon>
    </lineage>
</organism>
<accession>A0A150L3M8</accession>
<keyword evidence="1" id="KW-0812">Transmembrane</keyword>
<name>A0A150L3M8_9BACL</name>
<dbReference type="Proteomes" id="UP000075455">
    <property type="component" value="Unassembled WGS sequence"/>
</dbReference>
<keyword evidence="1" id="KW-0472">Membrane</keyword>
<reference evidence="2 3" key="1">
    <citation type="submission" date="2016-01" db="EMBL/GenBank/DDBJ databases">
        <title>Draft Genome Sequences of Seven Thermophilic Sporeformers Isolated from Foods.</title>
        <authorList>
            <person name="Berendsen E.M."/>
            <person name="Wells-Bennik M.H."/>
            <person name="Krawcyk A.O."/>
            <person name="De Jong A."/>
            <person name="Holsappel S."/>
            <person name="Eijlander R.T."/>
            <person name="Kuipers O.P."/>
        </authorList>
    </citation>
    <scope>NUCLEOTIDE SEQUENCE [LARGE SCALE GENOMIC DNA]</scope>
    <source>
        <strain evidence="2 3">B4119</strain>
    </source>
</reference>
<gene>
    <name evidence="2" type="ORF">B4119_0669</name>
</gene>
<protein>
    <submittedName>
        <fullName evidence="2">Uncharacterized protein</fullName>
    </submittedName>
</protein>
<sequence>MEGEAMSSLYRDRRLYLLLVANLFSSVGTGITMTAVPWMLV</sequence>
<feature type="transmembrane region" description="Helical" evidence="1">
    <location>
        <begin position="15"/>
        <end position="40"/>
    </location>
</feature>
<evidence type="ECO:0000313" key="3">
    <source>
        <dbReference type="Proteomes" id="UP000075455"/>
    </source>
</evidence>
<keyword evidence="1" id="KW-1133">Transmembrane helix</keyword>